<proteinExistence type="predicted"/>
<name>B2TKV9_CLOBB</name>
<organism evidence="1">
    <name type="scientific">Clostridium botulinum (strain Eklund 17B / Type B)</name>
    <dbReference type="NCBI Taxonomy" id="935198"/>
    <lineage>
        <taxon>Bacteria</taxon>
        <taxon>Bacillati</taxon>
        <taxon>Bacillota</taxon>
        <taxon>Clostridia</taxon>
        <taxon>Eubacteriales</taxon>
        <taxon>Clostridiaceae</taxon>
        <taxon>Clostridium</taxon>
    </lineage>
</organism>
<sequence>MYAMPIVGESVMLYFPNRYDEPIVTGCVRKNGSSCSKLSNTNNRHFSTESGNNLEEVNFDFQSVGKLDSSGRYNLIIK</sequence>
<dbReference type="AlphaFoldDB" id="B2TKV9"/>
<reference evidence="1" key="2">
    <citation type="submission" date="2009-08" db="EMBL/GenBank/DDBJ databases">
        <authorList>
            <person name="Shrivastava S."/>
            <person name="Brinkac L.M."/>
            <person name="Dodson R.J."/>
            <person name="Harkins D.M."/>
            <person name="Durkin A.S."/>
            <person name="Sutton G."/>
        </authorList>
    </citation>
    <scope>NUCLEOTIDE SEQUENCE</scope>
    <source>
        <strain evidence="1">Eklund 17B</strain>
    </source>
</reference>
<protein>
    <submittedName>
        <fullName evidence="1">Uncharacterized protein</fullName>
    </submittedName>
</protein>
<evidence type="ECO:0000313" key="1">
    <source>
        <dbReference type="EMBL" id="ACD24075.1"/>
    </source>
</evidence>
<accession>U4P508</accession>
<dbReference type="EMBL" id="CP001056">
    <property type="protein sequence ID" value="ACD24075.1"/>
    <property type="molecule type" value="Genomic_DNA"/>
</dbReference>
<accession>B2TKV9</accession>
<dbReference type="PATRIC" id="fig|935198.13.peg.1593"/>
<gene>
    <name evidence="1" type="ordered locus">CLL_A1645</name>
</gene>
<dbReference type="KEGG" id="cbk:CLL_A1645"/>
<dbReference type="HOGENOM" id="CLU_2615700_0_0_9"/>
<reference evidence="1" key="1">
    <citation type="submission" date="2009-06" db="EMBL/GenBank/DDBJ databases">
        <authorList>
            <consortium name="US DOE Joint Genome Institute (JGI-PGF)"/>
            <person name="Lucas S."/>
            <person name="Copeland A."/>
            <person name="Lapidus A."/>
            <person name="Glavina del Rio T."/>
            <person name="Dalin E."/>
            <person name="Tice H."/>
            <person name="Bruce D."/>
            <person name="Goodwin L."/>
            <person name="Pitluck S."/>
            <person name="Kyrpides N."/>
            <person name="Mavromatis K."/>
            <person name="Ivanova N."/>
            <person name="Saunders E."/>
            <person name="Brettin T."/>
            <person name="Detter J.C."/>
            <person name="Han C."/>
            <person name="Larimer F."/>
            <person name="Land M."/>
            <person name="Hauser L."/>
            <person name="Markowitz V."/>
            <person name="Cheng J.-F."/>
            <person name="Hugenholtz P."/>
            <person name="Woyke T."/>
            <person name="Wu D."/>
            <person name="Gronow S."/>
            <person name="Klenk H.-P."/>
            <person name="Eisen J.A."/>
        </authorList>
    </citation>
    <scope>NUCLEOTIDE SEQUENCE</scope>
    <source>
        <strain evidence="1">Eklund 17B</strain>
    </source>
</reference>